<proteinExistence type="predicted"/>
<protein>
    <submittedName>
        <fullName evidence="1">Uncharacterized protein</fullName>
    </submittedName>
</protein>
<dbReference type="OrthoDB" id="4535618at2"/>
<evidence type="ECO:0000313" key="3">
    <source>
        <dbReference type="Proteomes" id="UP000596145"/>
    </source>
</evidence>
<dbReference type="EMBL" id="CP069534">
    <property type="protein sequence ID" value="QRP71828.1"/>
    <property type="molecule type" value="Genomic_DNA"/>
</dbReference>
<name>A0A7T4JWF0_9CORY</name>
<organism evidence="1 3">
    <name type="scientific">Corynebacterium glucuronolyticum</name>
    <dbReference type="NCBI Taxonomy" id="39791"/>
    <lineage>
        <taxon>Bacteria</taxon>
        <taxon>Bacillati</taxon>
        <taxon>Actinomycetota</taxon>
        <taxon>Actinomycetes</taxon>
        <taxon>Mycobacteriales</taxon>
        <taxon>Corynebacteriaceae</taxon>
        <taxon>Corynebacterium</taxon>
    </lineage>
</organism>
<dbReference type="SUPFAM" id="SSF56601">
    <property type="entry name" value="beta-lactamase/transpeptidase-like"/>
    <property type="match status" value="1"/>
</dbReference>
<accession>A0A7T4JWF0</accession>
<evidence type="ECO:0000313" key="1">
    <source>
        <dbReference type="EMBL" id="QQB47777.1"/>
    </source>
</evidence>
<dbReference type="Proteomes" id="UP000617681">
    <property type="component" value="Chromosome"/>
</dbReference>
<dbReference type="EMBL" id="CP066007">
    <property type="protein sequence ID" value="QQB47777.1"/>
    <property type="molecule type" value="Genomic_DNA"/>
</dbReference>
<dbReference type="Proteomes" id="UP000596145">
    <property type="component" value="Chromosome"/>
</dbReference>
<dbReference type="InterPro" id="IPR012338">
    <property type="entry name" value="Beta-lactam/transpept-like"/>
</dbReference>
<evidence type="ECO:0000313" key="2">
    <source>
        <dbReference type="EMBL" id="QRP71828.1"/>
    </source>
</evidence>
<reference evidence="1 3" key="1">
    <citation type="submission" date="2020-12" db="EMBL/GenBank/DDBJ databases">
        <title>FDA dAtabase for Regulatory Grade micrObial Sequences (FDA-ARGOS): Supporting development and validation of Infectious Disease Dx tests.</title>
        <authorList>
            <person name="Sproer C."/>
            <person name="Gronow S."/>
            <person name="Severitt S."/>
            <person name="Schroder I."/>
            <person name="Tallon L."/>
            <person name="Sadzewicz L."/>
            <person name="Zhao X."/>
            <person name="Boylan J."/>
            <person name="Ott S."/>
            <person name="Bowen H."/>
            <person name="Vavikolanu K."/>
            <person name="Mehta A."/>
            <person name="Aluvathingal J."/>
            <person name="Nadendla S."/>
            <person name="Lowell S."/>
            <person name="Myers T."/>
            <person name="Yan Y."/>
            <person name="Sichtig H."/>
        </authorList>
    </citation>
    <scope>NUCLEOTIDE SEQUENCE [LARGE SCALE GENOMIC DNA]</scope>
    <source>
        <strain evidence="1 3">FDAARGOS_1053</strain>
        <strain evidence="2">FDAARGOS_1191</strain>
    </source>
</reference>
<dbReference type="AlphaFoldDB" id="A0A7T4JWF0"/>
<gene>
    <name evidence="1" type="ORF">I6I10_11015</name>
    <name evidence="2" type="ORF">I6J21_05105</name>
</gene>
<sequence>MVPPRTQITVRQDSGLTFSTGNSHEARPALSLSKLYLGYWVLKYGDPSDKERVENMIRYSEDGTASYLDQRYRNAISGVIAEFGLRETFYTGYWGSVRTSTEDVSRFTAQIRNDPIAAPIIRGMETVAPIAADGYHQNYGTSRVPGVQGTKFGWADRRDIHASVSFAPGFTVAANTYGGPDAHTADVVAAVHNDPHPAPAPPPAPVVTPLETIGLGSSEAVAAVNAQVSAAQEEANRVLEGATEQAQRAARDACVAANQSLAPSGLAPVC</sequence>